<dbReference type="Pfam" id="PF00196">
    <property type="entry name" value="GerE"/>
    <property type="match status" value="1"/>
</dbReference>
<evidence type="ECO:0000313" key="9">
    <source>
        <dbReference type="Proteomes" id="UP000567293"/>
    </source>
</evidence>
<dbReference type="PRINTS" id="PR00038">
    <property type="entry name" value="HTHLUXR"/>
</dbReference>
<evidence type="ECO:0000259" key="7">
    <source>
        <dbReference type="PROSITE" id="PS50110"/>
    </source>
</evidence>
<keyword evidence="9" id="KW-1185">Reference proteome</keyword>
<dbReference type="InterPro" id="IPR016032">
    <property type="entry name" value="Sig_transdc_resp-reg_C-effctor"/>
</dbReference>
<comment type="caution">
    <text evidence="8">The sequence shown here is derived from an EMBL/GenBank/DDBJ whole genome shotgun (WGS) entry which is preliminary data.</text>
</comment>
<evidence type="ECO:0000313" key="8">
    <source>
        <dbReference type="EMBL" id="MBA0085409.1"/>
    </source>
</evidence>
<dbReference type="PROSITE" id="PS50043">
    <property type="entry name" value="HTH_LUXR_2"/>
    <property type="match status" value="1"/>
</dbReference>
<dbReference type="InterPro" id="IPR058245">
    <property type="entry name" value="NreC/VraR/RcsB-like_REC"/>
</dbReference>
<keyword evidence="3" id="KW-0238">DNA-binding</keyword>
<feature type="domain" description="HTH luxR-type" evidence="6">
    <location>
        <begin position="148"/>
        <end position="213"/>
    </location>
</feature>
<dbReference type="PROSITE" id="PS50110">
    <property type="entry name" value="RESPONSE_REGULATORY"/>
    <property type="match status" value="1"/>
</dbReference>
<evidence type="ECO:0000256" key="2">
    <source>
        <dbReference type="ARBA" id="ARBA00023015"/>
    </source>
</evidence>
<feature type="domain" description="Response regulatory" evidence="7">
    <location>
        <begin position="5"/>
        <end position="121"/>
    </location>
</feature>
<dbReference type="GO" id="GO:0006355">
    <property type="term" value="P:regulation of DNA-templated transcription"/>
    <property type="evidence" value="ECO:0007669"/>
    <property type="project" value="InterPro"/>
</dbReference>
<dbReference type="SUPFAM" id="SSF52172">
    <property type="entry name" value="CheY-like"/>
    <property type="match status" value="1"/>
</dbReference>
<dbReference type="InterPro" id="IPR011006">
    <property type="entry name" value="CheY-like_superfamily"/>
</dbReference>
<keyword evidence="2" id="KW-0805">Transcription regulation</keyword>
<protein>
    <submittedName>
        <fullName evidence="8">Response regulator transcription factor</fullName>
    </submittedName>
</protein>
<accession>A0A7V8SWX5</accession>
<keyword evidence="4" id="KW-0804">Transcription</keyword>
<name>A0A7V8SWX5_9BACT</name>
<dbReference type="Gene3D" id="3.40.50.2300">
    <property type="match status" value="1"/>
</dbReference>
<dbReference type="InterPro" id="IPR001789">
    <property type="entry name" value="Sig_transdc_resp-reg_receiver"/>
</dbReference>
<organism evidence="8 9">
    <name type="scientific">Candidatus Acidiferrum panamense</name>
    <dbReference type="NCBI Taxonomy" id="2741543"/>
    <lineage>
        <taxon>Bacteria</taxon>
        <taxon>Pseudomonadati</taxon>
        <taxon>Acidobacteriota</taxon>
        <taxon>Terriglobia</taxon>
        <taxon>Candidatus Acidiferrales</taxon>
        <taxon>Candidatus Acidiferrum</taxon>
    </lineage>
</organism>
<dbReference type="AlphaFoldDB" id="A0A7V8SWX5"/>
<dbReference type="PROSITE" id="PS00622">
    <property type="entry name" value="HTH_LUXR_1"/>
    <property type="match status" value="1"/>
</dbReference>
<dbReference type="CDD" id="cd06170">
    <property type="entry name" value="LuxR_C_like"/>
    <property type="match status" value="1"/>
</dbReference>
<dbReference type="InterPro" id="IPR039420">
    <property type="entry name" value="WalR-like"/>
</dbReference>
<dbReference type="PANTHER" id="PTHR43214:SF41">
    <property type="entry name" value="NITRATE_NITRITE RESPONSE REGULATOR PROTEIN NARP"/>
    <property type="match status" value="1"/>
</dbReference>
<evidence type="ECO:0000256" key="3">
    <source>
        <dbReference type="ARBA" id="ARBA00023125"/>
    </source>
</evidence>
<dbReference type="GO" id="GO:0000160">
    <property type="term" value="P:phosphorelay signal transduction system"/>
    <property type="evidence" value="ECO:0007669"/>
    <property type="project" value="InterPro"/>
</dbReference>
<evidence type="ECO:0000256" key="1">
    <source>
        <dbReference type="ARBA" id="ARBA00022553"/>
    </source>
</evidence>
<dbReference type="PANTHER" id="PTHR43214">
    <property type="entry name" value="TWO-COMPONENT RESPONSE REGULATOR"/>
    <property type="match status" value="1"/>
</dbReference>
<dbReference type="SMART" id="SM00448">
    <property type="entry name" value="REC"/>
    <property type="match status" value="1"/>
</dbReference>
<dbReference type="SUPFAM" id="SSF46894">
    <property type="entry name" value="C-terminal effector domain of the bipartite response regulators"/>
    <property type="match status" value="1"/>
</dbReference>
<dbReference type="EMBL" id="JACDQQ010001009">
    <property type="protein sequence ID" value="MBA0085409.1"/>
    <property type="molecule type" value="Genomic_DNA"/>
</dbReference>
<keyword evidence="1 5" id="KW-0597">Phosphoprotein</keyword>
<feature type="modified residue" description="4-aspartylphosphate" evidence="5">
    <location>
        <position position="56"/>
    </location>
</feature>
<dbReference type="InterPro" id="IPR000792">
    <property type="entry name" value="Tscrpt_reg_LuxR_C"/>
</dbReference>
<evidence type="ECO:0000256" key="4">
    <source>
        <dbReference type="ARBA" id="ARBA00023163"/>
    </source>
</evidence>
<dbReference type="CDD" id="cd17535">
    <property type="entry name" value="REC_NarL-like"/>
    <property type="match status" value="1"/>
</dbReference>
<proteinExistence type="predicted"/>
<reference evidence="8" key="1">
    <citation type="submission" date="2020-06" db="EMBL/GenBank/DDBJ databases">
        <title>Legume-microbial interactions unlock mineral nutrients during tropical forest succession.</title>
        <authorList>
            <person name="Epihov D.Z."/>
        </authorList>
    </citation>
    <scope>NUCLEOTIDE SEQUENCE [LARGE SCALE GENOMIC DNA]</scope>
    <source>
        <strain evidence="8">Pan2503</strain>
    </source>
</reference>
<dbReference type="Pfam" id="PF00072">
    <property type="entry name" value="Response_reg"/>
    <property type="match status" value="1"/>
</dbReference>
<dbReference type="Proteomes" id="UP000567293">
    <property type="component" value="Unassembled WGS sequence"/>
</dbReference>
<evidence type="ECO:0000259" key="6">
    <source>
        <dbReference type="PROSITE" id="PS50043"/>
    </source>
</evidence>
<dbReference type="SMART" id="SM00421">
    <property type="entry name" value="HTH_LUXR"/>
    <property type="match status" value="1"/>
</dbReference>
<evidence type="ECO:0000256" key="5">
    <source>
        <dbReference type="PROSITE-ProRule" id="PRU00169"/>
    </source>
</evidence>
<sequence>MKKIRILLADDHQLMRSGLRLLIEQQPDLAIVGEAGDGREAVALANSLRPDVAVMDISMPNLNGIEAAHQITQGHAEIAVIVLSMHPDESYVLRALKAGAKGYLLKDSAESDLIAAVRAVARGKSFFSPAVSKVLLDDYIRKLKRSGAEDAYDLLTPREREILQLVAEGKSNKEVANLLNLSVYTVETHRSNIMQKLNLKGVPELTLYAVRKGIIS</sequence>
<gene>
    <name evidence="8" type="ORF">HRJ53_10465</name>
</gene>
<dbReference type="GO" id="GO:0003677">
    <property type="term" value="F:DNA binding"/>
    <property type="evidence" value="ECO:0007669"/>
    <property type="project" value="UniProtKB-KW"/>
</dbReference>